<dbReference type="InterPro" id="IPR000847">
    <property type="entry name" value="LysR_HTH_N"/>
</dbReference>
<feature type="domain" description="HTH lysR-type" evidence="6">
    <location>
        <begin position="32"/>
        <end position="89"/>
    </location>
</feature>
<comment type="caution">
    <text evidence="7">The sequence shown here is derived from an EMBL/GenBank/DDBJ whole genome shotgun (WGS) entry which is preliminary data.</text>
</comment>
<proteinExistence type="inferred from homology"/>
<dbReference type="eggNOG" id="COG0583">
    <property type="taxonomic scope" value="Bacteria"/>
</dbReference>
<comment type="similarity">
    <text evidence="1">Belongs to the LysR transcriptional regulatory family.</text>
</comment>
<evidence type="ECO:0000313" key="7">
    <source>
        <dbReference type="EMBL" id="OXC76462.1"/>
    </source>
</evidence>
<dbReference type="Pfam" id="PF00126">
    <property type="entry name" value="HTH_1"/>
    <property type="match status" value="1"/>
</dbReference>
<dbReference type="Gene3D" id="1.10.10.10">
    <property type="entry name" value="Winged helix-like DNA-binding domain superfamily/Winged helix DNA-binding domain"/>
    <property type="match status" value="1"/>
</dbReference>
<name>A0A226WZ53_CABSO</name>
<protein>
    <recommendedName>
        <fullName evidence="6">HTH lysR-type domain-containing protein</fullName>
    </recommendedName>
</protein>
<dbReference type="Gene3D" id="3.40.190.290">
    <property type="match status" value="1"/>
</dbReference>
<accession>A0A226WZ53</accession>
<evidence type="ECO:0000259" key="6">
    <source>
        <dbReference type="PROSITE" id="PS50931"/>
    </source>
</evidence>
<dbReference type="PROSITE" id="PS50931">
    <property type="entry name" value="HTH_LYSR"/>
    <property type="match status" value="1"/>
</dbReference>
<gene>
    <name evidence="7" type="ORF">BSU04_20835</name>
</gene>
<keyword evidence="2" id="KW-0805">Transcription regulation</keyword>
<dbReference type="FunFam" id="1.10.10.10:FF:000001">
    <property type="entry name" value="LysR family transcriptional regulator"/>
    <property type="match status" value="1"/>
</dbReference>
<evidence type="ECO:0000256" key="4">
    <source>
        <dbReference type="ARBA" id="ARBA00023163"/>
    </source>
</evidence>
<dbReference type="GO" id="GO:0000976">
    <property type="term" value="F:transcription cis-regulatory region binding"/>
    <property type="evidence" value="ECO:0007669"/>
    <property type="project" value="TreeGrafter"/>
</dbReference>
<dbReference type="PRINTS" id="PR00039">
    <property type="entry name" value="HTHLYSR"/>
</dbReference>
<dbReference type="GO" id="GO:0003700">
    <property type="term" value="F:DNA-binding transcription factor activity"/>
    <property type="evidence" value="ECO:0007669"/>
    <property type="project" value="InterPro"/>
</dbReference>
<evidence type="ECO:0000313" key="8">
    <source>
        <dbReference type="Proteomes" id="UP000214720"/>
    </source>
</evidence>
<feature type="region of interest" description="Disordered" evidence="5">
    <location>
        <begin position="1"/>
        <end position="21"/>
    </location>
</feature>
<evidence type="ECO:0000256" key="1">
    <source>
        <dbReference type="ARBA" id="ARBA00009437"/>
    </source>
</evidence>
<organism evidence="7 8">
    <name type="scientific">Caballeronia sordidicola</name>
    <name type="common">Burkholderia sordidicola</name>
    <dbReference type="NCBI Taxonomy" id="196367"/>
    <lineage>
        <taxon>Bacteria</taxon>
        <taxon>Pseudomonadati</taxon>
        <taxon>Pseudomonadota</taxon>
        <taxon>Betaproteobacteria</taxon>
        <taxon>Burkholderiales</taxon>
        <taxon>Burkholderiaceae</taxon>
        <taxon>Caballeronia</taxon>
    </lineage>
</organism>
<keyword evidence="3" id="KW-0238">DNA-binding</keyword>
<dbReference type="PANTHER" id="PTHR30126">
    <property type="entry name" value="HTH-TYPE TRANSCRIPTIONAL REGULATOR"/>
    <property type="match status" value="1"/>
</dbReference>
<dbReference type="SUPFAM" id="SSF46785">
    <property type="entry name" value="Winged helix' DNA-binding domain"/>
    <property type="match status" value="1"/>
</dbReference>
<evidence type="ECO:0000256" key="3">
    <source>
        <dbReference type="ARBA" id="ARBA00023125"/>
    </source>
</evidence>
<dbReference type="SUPFAM" id="SSF53850">
    <property type="entry name" value="Periplasmic binding protein-like II"/>
    <property type="match status" value="1"/>
</dbReference>
<dbReference type="Proteomes" id="UP000214720">
    <property type="component" value="Unassembled WGS sequence"/>
</dbReference>
<dbReference type="AlphaFoldDB" id="A0A226WZ53"/>
<evidence type="ECO:0000256" key="5">
    <source>
        <dbReference type="SAM" id="MobiDB-lite"/>
    </source>
</evidence>
<keyword evidence="4" id="KW-0804">Transcription</keyword>
<sequence>MKLRRAAQDDVSGGVMPGQHWEEPIMSSNKPIDMHAVEVFVAVAEEGSMSGAAARMGISQSGVSQIIRQLEDELGVVLVNRTTRPLALTPFGIALRNRGAILNEEIANLKAQVVEAGQGIKPDLRIGLVDSFAATCGSVFTKHLLGKVSQLSIRTGLSPQQGEALLRRDLDLIVTSDALMDANDVVRYRLFSERYLVITPKDRPRSVRTVEDVRALANSLPIVRFNRNSQVGMQIERYLRRIELRMPIRLELDNADALTSMVAEGIGWAVTSPMCLLQGAAYASEVATHVVDNLGLERSLYLVARRDEYSAFFEDACDTAREVIETSFLPRLKAMGRGIEELITVGERNSHE</sequence>
<dbReference type="EMBL" id="MTHB01000123">
    <property type="protein sequence ID" value="OXC76462.1"/>
    <property type="molecule type" value="Genomic_DNA"/>
</dbReference>
<dbReference type="CDD" id="cd05466">
    <property type="entry name" value="PBP2_LTTR_substrate"/>
    <property type="match status" value="1"/>
</dbReference>
<dbReference type="PANTHER" id="PTHR30126:SF40">
    <property type="entry name" value="HTH-TYPE TRANSCRIPTIONAL REGULATOR GLTR"/>
    <property type="match status" value="1"/>
</dbReference>
<reference evidence="8" key="1">
    <citation type="submission" date="2017-01" db="EMBL/GenBank/DDBJ databases">
        <title>Genome Analysis of Deinococcus marmoris KOPRI26562.</title>
        <authorList>
            <person name="Kim J.H."/>
            <person name="Oh H.-M."/>
        </authorList>
    </citation>
    <scope>NUCLEOTIDE SEQUENCE [LARGE SCALE GENOMIC DNA]</scope>
    <source>
        <strain evidence="8">PAMC 26633</strain>
    </source>
</reference>
<evidence type="ECO:0000256" key="2">
    <source>
        <dbReference type="ARBA" id="ARBA00023015"/>
    </source>
</evidence>
<dbReference type="Pfam" id="PF03466">
    <property type="entry name" value="LysR_substrate"/>
    <property type="match status" value="1"/>
</dbReference>
<dbReference type="InterPro" id="IPR036390">
    <property type="entry name" value="WH_DNA-bd_sf"/>
</dbReference>
<dbReference type="InterPro" id="IPR005119">
    <property type="entry name" value="LysR_subst-bd"/>
</dbReference>
<dbReference type="InterPro" id="IPR036388">
    <property type="entry name" value="WH-like_DNA-bd_sf"/>
</dbReference>